<dbReference type="Pfam" id="PF01391">
    <property type="entry name" value="Collagen"/>
    <property type="match status" value="1"/>
</dbReference>
<name>A0A7J7JQQ6_BUGNE</name>
<sequence length="374" mass="40092">MAEKLAASLSQNVKALLLLFGLFHLATLTFSGYLLHQVMTLKTDIYNIQLANTPSNWENVKSSGIPPQTINGRFKRAIPEPDSPSPCACDCSSQQSAVHSFTDWREYMRTFNRRGTPCIPGPPGPPGFNGTDGVPGTRGAPGFPGRDGLKGDPGRDGAHGARGMPGAPGRDGEPGRDGPPGPPGLDGLTPTERVFTKFINWGKFSCPHRAFKIYSGYAVGLASGSNSLLCAPSSNTVTQQDPVLLSGPKLTAVRYNLQGAPNQLDDSQFHGQLVQCTLCHHASAELFTVTGQADCNFNDTSSWILSYSGYLMTAELEGMTSEPICVGTENLMSPASVQTEPQLQALKFVRSGQGVWSEDRVIECAVCYKRPILD</sequence>
<protein>
    <recommendedName>
        <fullName evidence="4">Collagen IV NC1 domain-containing protein</fullName>
    </recommendedName>
</protein>
<dbReference type="AlphaFoldDB" id="A0A7J7JQQ6"/>
<organism evidence="2 3">
    <name type="scientific">Bugula neritina</name>
    <name type="common">Brown bryozoan</name>
    <name type="synonym">Sertularia neritina</name>
    <dbReference type="NCBI Taxonomy" id="10212"/>
    <lineage>
        <taxon>Eukaryota</taxon>
        <taxon>Metazoa</taxon>
        <taxon>Spiralia</taxon>
        <taxon>Lophotrochozoa</taxon>
        <taxon>Bryozoa</taxon>
        <taxon>Gymnolaemata</taxon>
        <taxon>Cheilostomatida</taxon>
        <taxon>Flustrina</taxon>
        <taxon>Buguloidea</taxon>
        <taxon>Bugulidae</taxon>
        <taxon>Bugula</taxon>
    </lineage>
</organism>
<evidence type="ECO:0000313" key="2">
    <source>
        <dbReference type="EMBL" id="KAF6027778.1"/>
    </source>
</evidence>
<dbReference type="Proteomes" id="UP000593567">
    <property type="component" value="Unassembled WGS sequence"/>
</dbReference>
<evidence type="ECO:0008006" key="4">
    <source>
        <dbReference type="Google" id="ProtNLM"/>
    </source>
</evidence>
<keyword evidence="3" id="KW-1185">Reference proteome</keyword>
<dbReference type="PANTHER" id="PTHR24637:SF421">
    <property type="entry name" value="CUTICLE COLLAGEN DPY-2"/>
    <property type="match status" value="1"/>
</dbReference>
<feature type="compositionally biased region" description="Basic and acidic residues" evidence="1">
    <location>
        <begin position="147"/>
        <end position="159"/>
    </location>
</feature>
<feature type="region of interest" description="Disordered" evidence="1">
    <location>
        <begin position="115"/>
        <end position="190"/>
    </location>
</feature>
<dbReference type="EMBL" id="VXIV02002027">
    <property type="protein sequence ID" value="KAF6027778.1"/>
    <property type="molecule type" value="Genomic_DNA"/>
</dbReference>
<gene>
    <name evidence="2" type="ORF">EB796_013918</name>
</gene>
<comment type="caution">
    <text evidence="2">The sequence shown here is derived from an EMBL/GenBank/DDBJ whole genome shotgun (WGS) entry which is preliminary data.</text>
</comment>
<reference evidence="2" key="1">
    <citation type="submission" date="2020-06" db="EMBL/GenBank/DDBJ databases">
        <title>Draft genome of Bugula neritina, a colonial animal packing powerful symbionts and potential medicines.</title>
        <authorList>
            <person name="Rayko M."/>
        </authorList>
    </citation>
    <scope>NUCLEOTIDE SEQUENCE [LARGE SCALE GENOMIC DNA]</scope>
    <source>
        <strain evidence="2">Kwan_BN1</strain>
    </source>
</reference>
<dbReference type="PANTHER" id="PTHR24637">
    <property type="entry name" value="COLLAGEN"/>
    <property type="match status" value="1"/>
</dbReference>
<accession>A0A7J7JQQ6</accession>
<dbReference type="InterPro" id="IPR008160">
    <property type="entry name" value="Collagen"/>
</dbReference>
<proteinExistence type="predicted"/>
<evidence type="ECO:0000313" key="3">
    <source>
        <dbReference type="Proteomes" id="UP000593567"/>
    </source>
</evidence>
<evidence type="ECO:0000256" key="1">
    <source>
        <dbReference type="SAM" id="MobiDB-lite"/>
    </source>
</evidence>